<keyword evidence="2" id="KW-1185">Reference proteome</keyword>
<accession>A0A1R3L1A4</accession>
<evidence type="ECO:0000313" key="2">
    <source>
        <dbReference type="Proteomes" id="UP000187203"/>
    </source>
</evidence>
<comment type="caution">
    <text evidence="1">The sequence shown here is derived from an EMBL/GenBank/DDBJ whole genome shotgun (WGS) entry which is preliminary data.</text>
</comment>
<reference evidence="2" key="1">
    <citation type="submission" date="2013-09" db="EMBL/GenBank/DDBJ databases">
        <title>Corchorus olitorius genome sequencing.</title>
        <authorList>
            <person name="Alam M."/>
            <person name="Haque M.S."/>
            <person name="Islam M.S."/>
            <person name="Emdad E.M."/>
            <person name="Islam M.M."/>
            <person name="Ahmed B."/>
            <person name="Halim A."/>
            <person name="Hossen Q.M.M."/>
            <person name="Hossain M.Z."/>
            <person name="Ahmed R."/>
            <person name="Khan M.M."/>
            <person name="Islam R."/>
            <person name="Rashid M.M."/>
            <person name="Khan S.A."/>
            <person name="Rahman M.S."/>
            <person name="Alam M."/>
            <person name="Yahiya A.S."/>
            <person name="Khan M.S."/>
            <person name="Azam M.S."/>
            <person name="Haque T."/>
            <person name="Lashkar M.Z.H."/>
            <person name="Akhand A.I."/>
            <person name="Morshed G."/>
            <person name="Roy S."/>
            <person name="Uddin K.S."/>
            <person name="Rabeya T."/>
            <person name="Hossain A.S."/>
            <person name="Chowdhury A."/>
            <person name="Snigdha A.R."/>
            <person name="Mortoza M.S."/>
            <person name="Matin S.A."/>
            <person name="Hoque S.M.E."/>
            <person name="Islam M.K."/>
            <person name="Roy D.K."/>
            <person name="Haider R."/>
            <person name="Moosa M.M."/>
            <person name="Elias S.M."/>
            <person name="Hasan A.M."/>
            <person name="Jahan S."/>
            <person name="Shafiuddin M."/>
            <person name="Mahmood N."/>
            <person name="Shommy N.S."/>
        </authorList>
    </citation>
    <scope>NUCLEOTIDE SEQUENCE [LARGE SCALE GENOMIC DNA]</scope>
    <source>
        <strain evidence="2">cv. O-4</strain>
    </source>
</reference>
<sequence length="160" mass="17888">MTAERLRLSAAQGPITTGLFYLRPASPKKNARRGGRARKEAVIIRGAPEEDGHVLGAVTRLHIPARHRSVRAHKDALHRCQQWPRAAGFRDDLAHALLAVAELVDRKRFTKHGAHRLAGMQRAIRVLKHHLQHAAALDQRHVSHRSAVDEDIACPEIVEH</sequence>
<protein>
    <submittedName>
        <fullName evidence="1">Diphthine synthase, DPH2 subunit</fullName>
    </submittedName>
</protein>
<dbReference type="EMBL" id="AWUE01005183">
    <property type="protein sequence ID" value="OMP13090.1"/>
    <property type="molecule type" value="Genomic_DNA"/>
</dbReference>
<dbReference type="AlphaFoldDB" id="A0A1R3L1A4"/>
<dbReference type="Proteomes" id="UP000187203">
    <property type="component" value="Unassembled WGS sequence"/>
</dbReference>
<name>A0A1R3L1A4_9ROSI</name>
<organism evidence="1 2">
    <name type="scientific">Corchorus olitorius</name>
    <dbReference type="NCBI Taxonomy" id="93759"/>
    <lineage>
        <taxon>Eukaryota</taxon>
        <taxon>Viridiplantae</taxon>
        <taxon>Streptophyta</taxon>
        <taxon>Embryophyta</taxon>
        <taxon>Tracheophyta</taxon>
        <taxon>Spermatophyta</taxon>
        <taxon>Magnoliopsida</taxon>
        <taxon>eudicotyledons</taxon>
        <taxon>Gunneridae</taxon>
        <taxon>Pentapetalae</taxon>
        <taxon>rosids</taxon>
        <taxon>malvids</taxon>
        <taxon>Malvales</taxon>
        <taxon>Malvaceae</taxon>
        <taxon>Grewioideae</taxon>
        <taxon>Apeibeae</taxon>
        <taxon>Corchorus</taxon>
    </lineage>
</organism>
<evidence type="ECO:0000313" key="1">
    <source>
        <dbReference type="EMBL" id="OMP13090.1"/>
    </source>
</evidence>
<gene>
    <name evidence="1" type="ORF">COLO4_02300</name>
</gene>
<proteinExistence type="predicted"/>